<evidence type="ECO:0000313" key="1">
    <source>
        <dbReference type="EMBL" id="SDZ36706.1"/>
    </source>
</evidence>
<dbReference type="EMBL" id="FNQC01000011">
    <property type="protein sequence ID" value="SDZ36706.1"/>
    <property type="molecule type" value="Genomic_DNA"/>
</dbReference>
<dbReference type="RefSeq" id="WP_026333744.1">
    <property type="nucleotide sequence ID" value="NZ_FNQC01000011.1"/>
</dbReference>
<accession>A0A1H3SFD3</accession>
<dbReference type="Proteomes" id="UP000199663">
    <property type="component" value="Unassembled WGS sequence"/>
</dbReference>
<reference evidence="1 2" key="1">
    <citation type="submission" date="2016-10" db="EMBL/GenBank/DDBJ databases">
        <authorList>
            <person name="Varghese N."/>
            <person name="Submissions S."/>
        </authorList>
    </citation>
    <scope>NUCLEOTIDE SEQUENCE [LARGE SCALE GENOMIC DNA]</scope>
    <source>
        <strain evidence="1 2">DSM 17997</strain>
    </source>
</reference>
<protein>
    <submittedName>
        <fullName evidence="1">Uncharacterized protein</fullName>
    </submittedName>
</protein>
<sequence length="279" mass="32580">MRKIILVLLTIITSLQLVPGQGLYSPGQPKDDGRFAASTKQVNQFFRRFNAEESVDGSKRFYEGDPLFRDRQLRSQFLSILFDNQTSSVSNDLKSEFAKEVLAQGLPQYLNFHKEGWFSEVNAIFNYKGKQENVTLFLKLQPEGLGYEWVIDKVNFAPFKDIFNKPEGNDKGFLHPLSHELGFMNLRRAFQDSNTPEAYTAKEYEPDYLTIFLYEMKKGSLKFETIKNVKFHFFQINNWYFELNQFNRPGNNTGWLISNLVRLKPGDKNAILKYIYDQK</sequence>
<keyword evidence="2" id="KW-1185">Reference proteome</keyword>
<comment type="caution">
    <text evidence="1">The sequence shown here is derived from an EMBL/GenBank/DDBJ whole genome shotgun (WGS) entry which is preliminary data.</text>
</comment>
<name>A0A1H3SFD3_9BACT</name>
<organism evidence="1 2">
    <name type="scientific">Rhodonellum ikkaensis</name>
    <dbReference type="NCBI Taxonomy" id="336829"/>
    <lineage>
        <taxon>Bacteria</taxon>
        <taxon>Pseudomonadati</taxon>
        <taxon>Bacteroidota</taxon>
        <taxon>Cytophagia</taxon>
        <taxon>Cytophagales</taxon>
        <taxon>Cytophagaceae</taxon>
        <taxon>Rhodonellum</taxon>
    </lineage>
</organism>
<proteinExistence type="predicted"/>
<evidence type="ECO:0000313" key="2">
    <source>
        <dbReference type="Proteomes" id="UP000199663"/>
    </source>
</evidence>
<gene>
    <name evidence="1" type="ORF">SAMN05444412_111126</name>
</gene>